<gene>
    <name evidence="2" type="ORF">EVAR_58115_1</name>
</gene>
<evidence type="ECO:0000256" key="1">
    <source>
        <dbReference type="SAM" id="MobiDB-lite"/>
    </source>
</evidence>
<proteinExistence type="predicted"/>
<feature type="compositionally biased region" description="Basic residues" evidence="1">
    <location>
        <begin position="1"/>
        <end position="13"/>
    </location>
</feature>
<protein>
    <submittedName>
        <fullName evidence="2">Uncharacterized protein</fullName>
    </submittedName>
</protein>
<comment type="caution">
    <text evidence="2">The sequence shown here is derived from an EMBL/GenBank/DDBJ whole genome shotgun (WGS) entry which is preliminary data.</text>
</comment>
<dbReference type="AlphaFoldDB" id="A0A4C1YPQ2"/>
<dbReference type="EMBL" id="BGZK01001294">
    <property type="protein sequence ID" value="GBP76599.1"/>
    <property type="molecule type" value="Genomic_DNA"/>
</dbReference>
<feature type="compositionally biased region" description="Low complexity" evidence="1">
    <location>
        <begin position="19"/>
        <end position="29"/>
    </location>
</feature>
<organism evidence="2 3">
    <name type="scientific">Eumeta variegata</name>
    <name type="common">Bagworm moth</name>
    <name type="synonym">Eumeta japonica</name>
    <dbReference type="NCBI Taxonomy" id="151549"/>
    <lineage>
        <taxon>Eukaryota</taxon>
        <taxon>Metazoa</taxon>
        <taxon>Ecdysozoa</taxon>
        <taxon>Arthropoda</taxon>
        <taxon>Hexapoda</taxon>
        <taxon>Insecta</taxon>
        <taxon>Pterygota</taxon>
        <taxon>Neoptera</taxon>
        <taxon>Endopterygota</taxon>
        <taxon>Lepidoptera</taxon>
        <taxon>Glossata</taxon>
        <taxon>Ditrysia</taxon>
        <taxon>Tineoidea</taxon>
        <taxon>Psychidae</taxon>
        <taxon>Oiketicinae</taxon>
        <taxon>Eumeta</taxon>
    </lineage>
</organism>
<dbReference type="Proteomes" id="UP000299102">
    <property type="component" value="Unassembled WGS sequence"/>
</dbReference>
<accession>A0A4C1YPQ2</accession>
<sequence length="82" mass="9158">MGRPTKRAAHRSHPYCLDSSSRTRPTSTTADFDCSATFSPDDVNGPRARSPVLSSLARSQRRGFERPIPPLITQPTPFLFRE</sequence>
<reference evidence="2 3" key="1">
    <citation type="journal article" date="2019" name="Commun. Biol.">
        <title>The bagworm genome reveals a unique fibroin gene that provides high tensile strength.</title>
        <authorList>
            <person name="Kono N."/>
            <person name="Nakamura H."/>
            <person name="Ohtoshi R."/>
            <person name="Tomita M."/>
            <person name="Numata K."/>
            <person name="Arakawa K."/>
        </authorList>
    </citation>
    <scope>NUCLEOTIDE SEQUENCE [LARGE SCALE GENOMIC DNA]</scope>
</reference>
<name>A0A4C1YPQ2_EUMVA</name>
<feature type="region of interest" description="Disordered" evidence="1">
    <location>
        <begin position="1"/>
        <end position="82"/>
    </location>
</feature>
<keyword evidence="3" id="KW-1185">Reference proteome</keyword>
<evidence type="ECO:0000313" key="2">
    <source>
        <dbReference type="EMBL" id="GBP76599.1"/>
    </source>
</evidence>
<evidence type="ECO:0000313" key="3">
    <source>
        <dbReference type="Proteomes" id="UP000299102"/>
    </source>
</evidence>